<evidence type="ECO:0000313" key="1">
    <source>
        <dbReference type="EnsemblMetazoa" id="XP_030849671"/>
    </source>
</evidence>
<dbReference type="EnsemblMetazoa" id="XM_030993811">
    <property type="protein sequence ID" value="XP_030849671"/>
    <property type="gene ID" value="LOC115927664"/>
</dbReference>
<proteinExistence type="predicted"/>
<dbReference type="Proteomes" id="UP000007110">
    <property type="component" value="Unassembled WGS sequence"/>
</dbReference>
<dbReference type="KEGG" id="spu:115927664"/>
<evidence type="ECO:0008006" key="3">
    <source>
        <dbReference type="Google" id="ProtNLM"/>
    </source>
</evidence>
<dbReference type="AlphaFoldDB" id="A0A7M7PDL5"/>
<sequence length="230" mass="27000">MAYERKGRHPVNDGVKKYLNIAVGMTNTTTDIDKLWDSRSNSLQRMAANNGSEEKEATLTYENYLNIEKLLSCLQLRCPKFGKYVHDEHLFITMHQAYELWFKQTIHEVDSIREILNERPFDEKKMLMVNNRMDRIILILKLMLDQLTILETMSPLSFFNFRDYLAPASGFQSAQFRVFENKMGIKPDNRIQYMKQDYAAQCNPIKHGDIQKAVEEDTLFQLVEVWGAIF</sequence>
<dbReference type="RefSeq" id="XP_030849671.1">
    <property type="nucleotide sequence ID" value="XM_030993811.1"/>
</dbReference>
<dbReference type="Gene3D" id="1.20.58.480">
    <property type="match status" value="1"/>
</dbReference>
<dbReference type="PANTHER" id="PTHR10138">
    <property type="entry name" value="TRYPTOPHAN 2,3-DIOXYGENASE"/>
    <property type="match status" value="1"/>
</dbReference>
<dbReference type="OrthoDB" id="447477at2759"/>
<dbReference type="InterPro" id="IPR004981">
    <property type="entry name" value="Trp_2_3_dOase"/>
</dbReference>
<dbReference type="GO" id="GO:0019441">
    <property type="term" value="P:L-tryptophan catabolic process to kynurenine"/>
    <property type="evidence" value="ECO:0007669"/>
    <property type="project" value="InterPro"/>
</dbReference>
<reference evidence="2" key="1">
    <citation type="submission" date="2015-02" db="EMBL/GenBank/DDBJ databases">
        <title>Genome sequencing for Strongylocentrotus purpuratus.</title>
        <authorList>
            <person name="Murali S."/>
            <person name="Liu Y."/>
            <person name="Vee V."/>
            <person name="English A."/>
            <person name="Wang M."/>
            <person name="Skinner E."/>
            <person name="Han Y."/>
            <person name="Muzny D.M."/>
            <person name="Worley K.C."/>
            <person name="Gibbs R.A."/>
        </authorList>
    </citation>
    <scope>NUCLEOTIDE SEQUENCE</scope>
</reference>
<organism evidence="1 2">
    <name type="scientific">Strongylocentrotus purpuratus</name>
    <name type="common">Purple sea urchin</name>
    <dbReference type="NCBI Taxonomy" id="7668"/>
    <lineage>
        <taxon>Eukaryota</taxon>
        <taxon>Metazoa</taxon>
        <taxon>Echinodermata</taxon>
        <taxon>Eleutherozoa</taxon>
        <taxon>Echinozoa</taxon>
        <taxon>Echinoidea</taxon>
        <taxon>Euechinoidea</taxon>
        <taxon>Echinacea</taxon>
        <taxon>Camarodonta</taxon>
        <taxon>Echinidea</taxon>
        <taxon>Strongylocentrotidae</taxon>
        <taxon>Strongylocentrotus</taxon>
    </lineage>
</organism>
<dbReference type="GO" id="GO:0020037">
    <property type="term" value="F:heme binding"/>
    <property type="evidence" value="ECO:0000318"/>
    <property type="project" value="GO_Central"/>
</dbReference>
<dbReference type="GO" id="GO:0004833">
    <property type="term" value="F:L-tryptophan 2,3-dioxygenase activity"/>
    <property type="evidence" value="ECO:0000318"/>
    <property type="project" value="GO_Central"/>
</dbReference>
<dbReference type="GeneID" id="115927664"/>
<dbReference type="InParanoid" id="A0A7M7PDL5"/>
<name>A0A7M7PDL5_STRPU</name>
<evidence type="ECO:0000313" key="2">
    <source>
        <dbReference type="Proteomes" id="UP000007110"/>
    </source>
</evidence>
<dbReference type="GO" id="GO:0046872">
    <property type="term" value="F:metal ion binding"/>
    <property type="evidence" value="ECO:0007669"/>
    <property type="project" value="InterPro"/>
</dbReference>
<dbReference type="SUPFAM" id="SSF140959">
    <property type="entry name" value="Indolic compounds 2,3-dioxygenase-like"/>
    <property type="match status" value="1"/>
</dbReference>
<reference evidence="1" key="2">
    <citation type="submission" date="2021-01" db="UniProtKB">
        <authorList>
            <consortium name="EnsemblMetazoa"/>
        </authorList>
    </citation>
    <scope>IDENTIFICATION</scope>
</reference>
<dbReference type="InterPro" id="IPR037217">
    <property type="entry name" value="Trp/Indoleamine_2_3_dOase-like"/>
</dbReference>
<dbReference type="Pfam" id="PF03301">
    <property type="entry name" value="Trp_dioxygenase"/>
    <property type="match status" value="1"/>
</dbReference>
<dbReference type="PANTHER" id="PTHR10138:SF0">
    <property type="entry name" value="TRYPTOPHAN 2,3-DIOXYGENASE"/>
    <property type="match status" value="1"/>
</dbReference>
<keyword evidence="2" id="KW-1185">Reference proteome</keyword>
<accession>A0A7M7PDL5</accession>
<dbReference type="GO" id="GO:0019442">
    <property type="term" value="P:L-tryptophan catabolic process to acetyl-CoA"/>
    <property type="evidence" value="ECO:0000318"/>
    <property type="project" value="GO_Central"/>
</dbReference>
<protein>
    <recommendedName>
        <fullName evidence="3">Tryptophan 2,3-dioxygenase</fullName>
    </recommendedName>
</protein>